<reference evidence="3" key="1">
    <citation type="journal article" date="2018" name="Front. Microbiol.">
        <title>Genome-Based Analysis Reveals the Taxonomy and Diversity of the Family Idiomarinaceae.</title>
        <authorList>
            <person name="Liu Y."/>
            <person name="Lai Q."/>
            <person name="Shao Z."/>
        </authorList>
    </citation>
    <scope>NUCLEOTIDE SEQUENCE [LARGE SCALE GENOMIC DNA]</scope>
    <source>
        <strain evidence="3">GBPy7</strain>
    </source>
</reference>
<dbReference type="EMBL" id="PIPJ01000002">
    <property type="protein sequence ID" value="RUO22434.1"/>
    <property type="molecule type" value="Genomic_DNA"/>
</dbReference>
<feature type="signal peptide" evidence="1">
    <location>
        <begin position="1"/>
        <end position="22"/>
    </location>
</feature>
<name>A0A432W086_9GAMM</name>
<gene>
    <name evidence="2" type="ORF">CWE08_04450</name>
</gene>
<evidence type="ECO:0000313" key="3">
    <source>
        <dbReference type="Proteomes" id="UP000288395"/>
    </source>
</evidence>
<accession>A0A432W086</accession>
<dbReference type="AlphaFoldDB" id="A0A432W086"/>
<protein>
    <submittedName>
        <fullName evidence="2">Uncharacterized protein</fullName>
    </submittedName>
</protein>
<sequence>MKLFRYLIFLCLLSALAAQATALEKHGLVDGYLDGDGFSSLWVAPPESELEQPDAIITTAGEYSLPRFASPRTCVNSSAHASVHHYFQSRAPPKLL</sequence>
<comment type="caution">
    <text evidence="2">The sequence shown here is derived from an EMBL/GenBank/DDBJ whole genome shotgun (WGS) entry which is preliminary data.</text>
</comment>
<organism evidence="2 3">
    <name type="scientific">Aliidiomarina iranensis</name>
    <dbReference type="NCBI Taxonomy" id="1434071"/>
    <lineage>
        <taxon>Bacteria</taxon>
        <taxon>Pseudomonadati</taxon>
        <taxon>Pseudomonadota</taxon>
        <taxon>Gammaproteobacteria</taxon>
        <taxon>Alteromonadales</taxon>
        <taxon>Idiomarinaceae</taxon>
        <taxon>Aliidiomarina</taxon>
    </lineage>
</organism>
<keyword evidence="1" id="KW-0732">Signal</keyword>
<evidence type="ECO:0000256" key="1">
    <source>
        <dbReference type="SAM" id="SignalP"/>
    </source>
</evidence>
<evidence type="ECO:0000313" key="2">
    <source>
        <dbReference type="EMBL" id="RUO22434.1"/>
    </source>
</evidence>
<dbReference type="Proteomes" id="UP000288395">
    <property type="component" value="Unassembled WGS sequence"/>
</dbReference>
<feature type="chain" id="PRO_5019202579" evidence="1">
    <location>
        <begin position="23"/>
        <end position="96"/>
    </location>
</feature>
<keyword evidence="3" id="KW-1185">Reference proteome</keyword>
<proteinExistence type="predicted"/>